<dbReference type="Pfam" id="PF11964">
    <property type="entry name" value="SpoIIAA-like"/>
    <property type="match status" value="1"/>
</dbReference>
<dbReference type="SUPFAM" id="SSF52091">
    <property type="entry name" value="SpoIIaa-like"/>
    <property type="match status" value="1"/>
</dbReference>
<dbReference type="EMBL" id="RKLT01000033">
    <property type="protein sequence ID" value="MBX0297968.1"/>
    <property type="molecule type" value="Genomic_DNA"/>
</dbReference>
<keyword evidence="2" id="KW-1185">Reference proteome</keyword>
<dbReference type="InterPro" id="IPR036513">
    <property type="entry name" value="STAS_dom_sf"/>
</dbReference>
<gene>
    <name evidence="1" type="ORF">EGH23_24185</name>
</gene>
<dbReference type="Proteomes" id="UP001430455">
    <property type="component" value="Unassembled WGS sequence"/>
</dbReference>
<sequence length="127" mass="15045">MYEVLDETDKNLVAIRVHQGTRNGYEELYSLLAAKTEQHGRIHVYEEVPGWTFSIFLTHLHGLIPDLQYGSHFNIGRYAAVGDSTWAKLLFDWWRAIRPIWPVAPDKMRYFEIKERERALDWLREAL</sequence>
<name>A0AAW4PJ32_9EURY</name>
<evidence type="ECO:0000313" key="1">
    <source>
        <dbReference type="EMBL" id="MBX0297968.1"/>
    </source>
</evidence>
<comment type="caution">
    <text evidence="1">The sequence shown here is derived from an EMBL/GenBank/DDBJ whole genome shotgun (WGS) entry which is preliminary data.</text>
</comment>
<dbReference type="RefSeq" id="WP_220582549.1">
    <property type="nucleotide sequence ID" value="NZ_RKLT01000033.1"/>
</dbReference>
<dbReference type="AlphaFoldDB" id="A0AAW4PJ32"/>
<dbReference type="InterPro" id="IPR038396">
    <property type="entry name" value="SpoIIAA-like_sf"/>
</dbReference>
<dbReference type="Gene3D" id="3.40.50.10600">
    <property type="entry name" value="SpoIIaa-like domains"/>
    <property type="match status" value="1"/>
</dbReference>
<reference evidence="1 2" key="1">
    <citation type="submission" date="2021-06" db="EMBL/GenBank/DDBJ databases">
        <title>Halomicroarcula sp. a new haloarchaeum isolated from saline soil.</title>
        <authorList>
            <person name="Duran-Viseras A."/>
            <person name="Sanchez-Porro C."/>
            <person name="Ventosa A."/>
        </authorList>
    </citation>
    <scope>NUCLEOTIDE SEQUENCE [LARGE SCALE GENOMIC DNA]</scope>
    <source>
        <strain evidence="1 2">F27</strain>
    </source>
</reference>
<dbReference type="InterPro" id="IPR021866">
    <property type="entry name" value="SpoIIAA-like"/>
</dbReference>
<accession>A0AAW4PJ32</accession>
<organism evidence="1 2">
    <name type="scientific">Haloarcula nitratireducens</name>
    <dbReference type="NCBI Taxonomy" id="2487749"/>
    <lineage>
        <taxon>Archaea</taxon>
        <taxon>Methanobacteriati</taxon>
        <taxon>Methanobacteriota</taxon>
        <taxon>Stenosarchaea group</taxon>
        <taxon>Halobacteria</taxon>
        <taxon>Halobacteriales</taxon>
        <taxon>Haloarculaceae</taxon>
        <taxon>Haloarcula</taxon>
    </lineage>
</organism>
<proteinExistence type="predicted"/>
<protein>
    <submittedName>
        <fullName evidence="1">STAS/SEC14 domain-containing protein</fullName>
    </submittedName>
</protein>
<evidence type="ECO:0000313" key="2">
    <source>
        <dbReference type="Proteomes" id="UP001430455"/>
    </source>
</evidence>